<feature type="compositionally biased region" description="Low complexity" evidence="1">
    <location>
        <begin position="1232"/>
        <end position="1242"/>
    </location>
</feature>
<feature type="compositionally biased region" description="Low complexity" evidence="1">
    <location>
        <begin position="639"/>
        <end position="650"/>
    </location>
</feature>
<feature type="compositionally biased region" description="Basic residues" evidence="1">
    <location>
        <begin position="1039"/>
        <end position="1049"/>
    </location>
</feature>
<dbReference type="EMBL" id="CAKKLH010000223">
    <property type="protein sequence ID" value="CAH0106412.1"/>
    <property type="molecule type" value="Genomic_DNA"/>
</dbReference>
<feature type="compositionally biased region" description="Low complexity" evidence="1">
    <location>
        <begin position="1277"/>
        <end position="1286"/>
    </location>
</feature>
<feature type="compositionally biased region" description="Polar residues" evidence="1">
    <location>
        <begin position="1050"/>
        <end position="1059"/>
    </location>
</feature>
<feature type="region of interest" description="Disordered" evidence="1">
    <location>
        <begin position="1344"/>
        <end position="1440"/>
    </location>
</feature>
<sequence>MPAARIVSASVQRADSLRSERSDASQTNKRVSFNRDVDVKHINHPTQQQPQQQQQQQYHQPVQHIPRVKGPAPAPPVGSHNVERHDPNIANAGPNNNHVVPPFYNVYKEPTLLSEAELAQEAERIIQQVDQISCTVASPNPHLLANYETRSLERRNLAASKRNNQIQGDNGLSWSRTLPTTSTKNQLLNGGGEGSSKSSSSKKTKNIEQKNNILHQQQQQQQQQFDKLDPIIESSPRRPQQLPIGMMTVLDQQQQRHGHHNNRDKAPTTPPKYDSGIEMEATSRPNVNLIVQQLTEESRQRELLRRQYQEELNFASEDPLAPRLPTLNLIEPDPQFGLSHNKNLPFSYTGGVSPTRISPLRASPGGPRFTSPPPPRPELPSGKVVGAVTDVVYAQVKTPAQQQGRSQSPERNVYRSSNGDKVPAGRGKLFQFQEQQQQQQQQQSEVIRQHLRYPIKGGGGHDDDEEEEPEGPVDEEDLDAIKAKARFLFGDDGQGQQTERKLSGSSGNSRGLDTRNNNRNNINNSHVQYNNNNNNASGGLSFKYSTLLKDQQQQRAGNHQEQPDRSYQHTTKILIAGNEQQQQQQQQQRKQTTRDQRVFQYSDDEDDDRFGGRVRMYQDRSVSPEPRIQPLTNRIRSLQMQQQQQQQSSMRKSPERSYQREPESRTLPLPEKKNQMSMTSTRLIQEAERGRTVVRHRTEPIIHSSRLTQFQSRYEDEMDGEFEPVAPKPPLRIKKLSRERMEASPPRQTGPTTTTTQNKVAFNTVPWRHHHDRSPESSPERSYPLNRPLNSSNNKKMPSPYRYQPPRSSLTPSPERRISSDVRHWNEPIESTTQQQQHQQQNNKLNNEPEKQEKIRRQRSKFLSVFLGSKANKSEKKAAAATIQKQQQQQQQSSVFGSPVAPAASVVIKSGPAVKEVRGQTPPQVAKWSPEDEAELVRQSRSLLVKGQSHQSNQTTTTSNNNNNNNNNIKMSTSRPSVVEPSFIRKTVTTTPPAAGSVNDPSALRYRVVTTTNGSKDAGHRRRSSTDRTDTSESDSHVHNQRSHFKNLRQKSQSFNNLNYRPDPVVVLGEEHQHNQNRRHQDTSVQFQSSRRYPEDGGRYKPQQQIQRGLVSDARPYASTNLIHQIGVESSELRDDPRQRGPVAVPSVPLETAPAPPAVTSSSSGGAAAPSRRQMRYFGDTDLESQPSRGGGGYSSRYMPKAKVLRSASSAAGMGAVRRGVLNQRGRHHPVSSVNSSESDGSAMQSAAGSAESQRSVYLHATTVADIPVTGQVHGRTSSTTTTQQQLQAARRHKAQSREDMSALSGATGSTLRRTQTRQISRSYSVLAPWKPRHYRDKYEITYSNQQQPGGGQTAPAMVIGDVGKPPRAPIRRREDVIVESEDSADVYRPSATVGQRQTSGGATTTTATSSKSGGTSVSRSSTMPKNSKLMAGWFRKKKR</sequence>
<feature type="compositionally biased region" description="Polar residues" evidence="1">
    <location>
        <begin position="1243"/>
        <end position="1254"/>
    </location>
</feature>
<proteinExistence type="predicted"/>
<feature type="region of interest" description="Disordered" evidence="1">
    <location>
        <begin position="737"/>
        <end position="856"/>
    </location>
</feature>
<evidence type="ECO:0000313" key="2">
    <source>
        <dbReference type="EMBL" id="CAH0106412.1"/>
    </source>
</evidence>
<feature type="region of interest" description="Disordered" evidence="1">
    <location>
        <begin position="349"/>
        <end position="382"/>
    </location>
</feature>
<keyword evidence="3" id="KW-1185">Reference proteome</keyword>
<feature type="region of interest" description="Disordered" evidence="1">
    <location>
        <begin position="159"/>
        <end position="206"/>
    </location>
</feature>
<dbReference type="InterPro" id="IPR051647">
    <property type="entry name" value="Mediator_comp_sub12"/>
</dbReference>
<dbReference type="PANTHER" id="PTHR46007:SF12">
    <property type="entry name" value="C2H2-TYPE DOMAIN-CONTAINING PROTEIN-RELATED"/>
    <property type="match status" value="1"/>
</dbReference>
<feature type="region of interest" description="Disordered" evidence="1">
    <location>
        <begin position="914"/>
        <end position="1107"/>
    </location>
</feature>
<feature type="compositionally biased region" description="Basic and acidic residues" evidence="1">
    <location>
        <begin position="814"/>
        <end position="827"/>
    </location>
</feature>
<feature type="region of interest" description="Disordered" evidence="1">
    <location>
        <begin position="397"/>
        <end position="425"/>
    </location>
</feature>
<dbReference type="GO" id="GO:0003713">
    <property type="term" value="F:transcription coactivator activity"/>
    <property type="evidence" value="ECO:0007669"/>
    <property type="project" value="TreeGrafter"/>
</dbReference>
<name>A0A8J2WP75_9CRUS</name>
<feature type="region of interest" description="Disordered" evidence="1">
    <location>
        <begin position="877"/>
        <end position="897"/>
    </location>
</feature>
<feature type="compositionally biased region" description="Polar residues" evidence="1">
    <location>
        <begin position="746"/>
        <end position="761"/>
    </location>
</feature>
<feature type="region of interest" description="Disordered" evidence="1">
    <location>
        <begin position="1222"/>
        <end position="1254"/>
    </location>
</feature>
<accession>A0A8J2WP75</accession>
<feature type="region of interest" description="Disordered" evidence="1">
    <location>
        <begin position="578"/>
        <end position="678"/>
    </location>
</feature>
<feature type="compositionally biased region" description="Low complexity" evidence="1">
    <location>
        <begin position="515"/>
        <end position="535"/>
    </location>
</feature>
<feature type="region of interest" description="Disordered" evidence="1">
    <location>
        <begin position="1130"/>
        <end position="1172"/>
    </location>
</feature>
<dbReference type="Proteomes" id="UP000789390">
    <property type="component" value="Unassembled WGS sequence"/>
</dbReference>
<feature type="compositionally biased region" description="Low complexity" evidence="1">
    <location>
        <begin position="879"/>
        <end position="892"/>
    </location>
</feature>
<gene>
    <name evidence="2" type="ORF">DGAL_LOCUS9567</name>
</gene>
<feature type="compositionally biased region" description="Low complexity" evidence="1">
    <location>
        <begin position="798"/>
        <end position="809"/>
    </location>
</feature>
<feature type="compositionally biased region" description="Low complexity" evidence="1">
    <location>
        <begin position="1399"/>
        <end position="1423"/>
    </location>
</feature>
<feature type="compositionally biased region" description="Low complexity" evidence="1">
    <location>
        <begin position="951"/>
        <end position="968"/>
    </location>
</feature>
<feature type="compositionally biased region" description="Acidic residues" evidence="1">
    <location>
        <begin position="462"/>
        <end position="474"/>
    </location>
</feature>
<feature type="compositionally biased region" description="Low complexity" evidence="1">
    <location>
        <begin position="44"/>
        <end position="61"/>
    </location>
</feature>
<feature type="compositionally biased region" description="Basic and acidic residues" evidence="1">
    <location>
        <begin position="1024"/>
        <end position="1038"/>
    </location>
</feature>
<feature type="region of interest" description="Disordered" evidence="1">
    <location>
        <begin position="453"/>
        <end position="474"/>
    </location>
</feature>
<feature type="compositionally biased region" description="Polar residues" evidence="1">
    <location>
        <begin position="1305"/>
        <end position="1318"/>
    </location>
</feature>
<feature type="region of interest" description="Disordered" evidence="1">
    <location>
        <begin position="488"/>
        <end position="541"/>
    </location>
</feature>
<evidence type="ECO:0000313" key="3">
    <source>
        <dbReference type="Proteomes" id="UP000789390"/>
    </source>
</evidence>
<organism evidence="2 3">
    <name type="scientific">Daphnia galeata</name>
    <dbReference type="NCBI Taxonomy" id="27404"/>
    <lineage>
        <taxon>Eukaryota</taxon>
        <taxon>Metazoa</taxon>
        <taxon>Ecdysozoa</taxon>
        <taxon>Arthropoda</taxon>
        <taxon>Crustacea</taxon>
        <taxon>Branchiopoda</taxon>
        <taxon>Diplostraca</taxon>
        <taxon>Cladocera</taxon>
        <taxon>Anomopoda</taxon>
        <taxon>Daphniidae</taxon>
        <taxon>Daphnia</taxon>
    </lineage>
</organism>
<feature type="compositionally biased region" description="Basic and acidic residues" evidence="1">
    <location>
        <begin position="1069"/>
        <end position="1082"/>
    </location>
</feature>
<feature type="compositionally biased region" description="Polar residues" evidence="1">
    <location>
        <begin position="161"/>
        <end position="188"/>
    </location>
</feature>
<feature type="compositionally biased region" description="Low complexity" evidence="1">
    <location>
        <begin position="1158"/>
        <end position="1171"/>
    </location>
</feature>
<feature type="compositionally biased region" description="Polar residues" evidence="1">
    <location>
        <begin position="398"/>
        <end position="419"/>
    </location>
</feature>
<comment type="caution">
    <text evidence="2">The sequence shown here is derived from an EMBL/GenBank/DDBJ whole genome shotgun (WGS) entry which is preliminary data.</text>
</comment>
<reference evidence="2" key="1">
    <citation type="submission" date="2021-11" db="EMBL/GenBank/DDBJ databases">
        <authorList>
            <person name="Schell T."/>
        </authorList>
    </citation>
    <scope>NUCLEOTIDE SEQUENCE</scope>
    <source>
        <strain evidence="2">M5</strain>
    </source>
</reference>
<dbReference type="GO" id="GO:0045944">
    <property type="term" value="P:positive regulation of transcription by RNA polymerase II"/>
    <property type="evidence" value="ECO:0007669"/>
    <property type="project" value="TreeGrafter"/>
</dbReference>
<dbReference type="OrthoDB" id="6512771at2759"/>
<feature type="compositionally biased region" description="Basic and acidic residues" evidence="1">
    <location>
        <begin position="652"/>
        <end position="674"/>
    </location>
</feature>
<protein>
    <submittedName>
        <fullName evidence="2">Uncharacterized protein</fullName>
    </submittedName>
</protein>
<feature type="region of interest" description="Disordered" evidence="1">
    <location>
        <begin position="1"/>
        <end position="61"/>
    </location>
</feature>
<dbReference type="PANTHER" id="PTHR46007">
    <property type="entry name" value="MEDIATOR OF RNA POLYMERASE II TRANSCRIPTION SUBUNIT 12"/>
    <property type="match status" value="1"/>
</dbReference>
<feature type="region of interest" description="Disordered" evidence="1">
    <location>
        <begin position="1269"/>
        <end position="1318"/>
    </location>
</feature>
<dbReference type="GO" id="GO:0016592">
    <property type="term" value="C:mediator complex"/>
    <property type="evidence" value="ECO:0007669"/>
    <property type="project" value="TreeGrafter"/>
</dbReference>
<evidence type="ECO:0000256" key="1">
    <source>
        <dbReference type="SAM" id="MobiDB-lite"/>
    </source>
</evidence>